<reference evidence="2 3" key="1">
    <citation type="submission" date="2018-06" db="EMBL/GenBank/DDBJ databases">
        <title>Genomic Encyclopedia of Archaeal and Bacterial Type Strains, Phase II (KMG-II): from individual species to whole genera.</title>
        <authorList>
            <person name="Goeker M."/>
        </authorList>
    </citation>
    <scope>NUCLEOTIDE SEQUENCE [LARGE SCALE GENOMIC DNA]</scope>
    <source>
        <strain evidence="2 3">DSM 14825</strain>
    </source>
</reference>
<feature type="domain" description="HTH-like" evidence="1">
    <location>
        <begin position="3"/>
        <end position="71"/>
    </location>
</feature>
<accession>A0A327S9H4</accession>
<evidence type="ECO:0000313" key="2">
    <source>
        <dbReference type="EMBL" id="RAJ24982.1"/>
    </source>
</evidence>
<comment type="caution">
    <text evidence="2">The sequence shown here is derived from an EMBL/GenBank/DDBJ whole genome shotgun (WGS) entry which is preliminary data.</text>
</comment>
<gene>
    <name evidence="2" type="ORF">LY11_04169</name>
</gene>
<proteinExistence type="predicted"/>
<name>A0A327S9H4_9SPHI</name>
<dbReference type="AlphaFoldDB" id="A0A327S9H4"/>
<dbReference type="Pfam" id="PF24718">
    <property type="entry name" value="HTH_73"/>
    <property type="match status" value="1"/>
</dbReference>
<sequence length="72" mass="8047">MDQKNLGKELKEMYDNAPRGEQVAMIHLFGIKYPKEIKEAGVKNVVIEAGISSTYVTEVSKGMSLSKYVKLI</sequence>
<protein>
    <submittedName>
        <fullName evidence="2">5-methylcytosine-specific restriction protein B</fullName>
    </submittedName>
</protein>
<dbReference type="InterPro" id="IPR056975">
    <property type="entry name" value="HTH_73"/>
</dbReference>
<evidence type="ECO:0000259" key="1">
    <source>
        <dbReference type="Pfam" id="PF24718"/>
    </source>
</evidence>
<dbReference type="EMBL" id="QLLR01000028">
    <property type="protein sequence ID" value="RAJ24982.1"/>
    <property type="molecule type" value="Genomic_DNA"/>
</dbReference>
<organism evidence="2 3">
    <name type="scientific">Pedobacter cryoconitis</name>
    <dbReference type="NCBI Taxonomy" id="188932"/>
    <lineage>
        <taxon>Bacteria</taxon>
        <taxon>Pseudomonadati</taxon>
        <taxon>Bacteroidota</taxon>
        <taxon>Sphingobacteriia</taxon>
        <taxon>Sphingobacteriales</taxon>
        <taxon>Sphingobacteriaceae</taxon>
        <taxon>Pedobacter</taxon>
    </lineage>
</organism>
<dbReference type="OrthoDB" id="6267254at2"/>
<dbReference type="Proteomes" id="UP000249754">
    <property type="component" value="Unassembled WGS sequence"/>
</dbReference>
<evidence type="ECO:0000313" key="3">
    <source>
        <dbReference type="Proteomes" id="UP000249754"/>
    </source>
</evidence>